<evidence type="ECO:0000313" key="6">
    <source>
        <dbReference type="EMBL" id="TXD35266.1"/>
    </source>
</evidence>
<reference evidence="6 7" key="1">
    <citation type="submission" date="2019-08" db="EMBL/GenBank/DDBJ databases">
        <title>Bradymonadales sp. TMQ2.</title>
        <authorList>
            <person name="Liang Q."/>
        </authorList>
    </citation>
    <scope>NUCLEOTIDE SEQUENCE [LARGE SCALE GENOMIC DNA]</scope>
    <source>
        <strain evidence="6 7">TMQ2</strain>
    </source>
</reference>
<dbReference type="InterPro" id="IPR051212">
    <property type="entry name" value="Type-I_RE_S_subunit"/>
</dbReference>
<accession>A0A5C6XD01</accession>
<dbReference type="GO" id="GO:0004519">
    <property type="term" value="F:endonuclease activity"/>
    <property type="evidence" value="ECO:0007669"/>
    <property type="project" value="UniProtKB-KW"/>
</dbReference>
<dbReference type="OrthoDB" id="512700at2"/>
<dbReference type="AlphaFoldDB" id="A0A5C6XD01"/>
<evidence type="ECO:0000256" key="4">
    <source>
        <dbReference type="SAM" id="MobiDB-lite"/>
    </source>
</evidence>
<evidence type="ECO:0000313" key="7">
    <source>
        <dbReference type="Proteomes" id="UP000321046"/>
    </source>
</evidence>
<feature type="domain" description="Type I restriction modification DNA specificity" evidence="5">
    <location>
        <begin position="239"/>
        <end position="393"/>
    </location>
</feature>
<evidence type="ECO:0000259" key="5">
    <source>
        <dbReference type="Pfam" id="PF01420"/>
    </source>
</evidence>
<dbReference type="PANTHER" id="PTHR43140">
    <property type="entry name" value="TYPE-1 RESTRICTION ENZYME ECOKI SPECIFICITY PROTEIN"/>
    <property type="match status" value="1"/>
</dbReference>
<comment type="similarity">
    <text evidence="1">Belongs to the type-I restriction system S methylase family.</text>
</comment>
<proteinExistence type="inferred from homology"/>
<gene>
    <name evidence="6" type="ORF">FRC96_11340</name>
</gene>
<dbReference type="GO" id="GO:0009307">
    <property type="term" value="P:DNA restriction-modification system"/>
    <property type="evidence" value="ECO:0007669"/>
    <property type="project" value="UniProtKB-KW"/>
</dbReference>
<keyword evidence="3" id="KW-0238">DNA-binding</keyword>
<keyword evidence="2" id="KW-0680">Restriction system</keyword>
<sequence length="445" mass="50302">MSYSKYPAYKDSGLRWLGKVPEHWEIKRLGHYFEDRREKVSDKDFKPLSVTQHGVVPRLETAAKTQNGDNRKKVVQGDFVINSRSDRKGSSGLSTMDGSVSLIYTVLKPFNIAGEFAHYLLRSESFQEEYYRWGKGIVADLWSTNFSDMKNIPLSIPPVHEQTQIVRFLDHETTRIDALIEEQQRLIALLQEKRQAVISHAVTKGLDPTVPMKDSGVEWLGEVPAHWRIGSFRRLVSSISNGTTINQTEETTTTIAVSRIETISTGEINFNKVGHIDHAEAIPKFILNKGDILFSHINSLPMVGNVAIYNHNEPLLHGMNLLRLQPHRNIASNWLHYLLKSKNIRQEVESRAKPAINQASISIDSVKEIPALIPPKAEQTQIARFLDNETDRIDMLVSEAKNGVRLLQERRSALISAAVTGKIDVRDWQPPTPSKTHDVEEAEAV</sequence>
<keyword evidence="6" id="KW-0540">Nuclease</keyword>
<keyword evidence="6" id="KW-0255">Endonuclease</keyword>
<dbReference type="SUPFAM" id="SSF116734">
    <property type="entry name" value="DNA methylase specificity domain"/>
    <property type="match status" value="2"/>
</dbReference>
<dbReference type="Gene3D" id="1.10.287.1120">
    <property type="entry name" value="Bipartite methylase S protein"/>
    <property type="match status" value="1"/>
</dbReference>
<evidence type="ECO:0000256" key="3">
    <source>
        <dbReference type="ARBA" id="ARBA00023125"/>
    </source>
</evidence>
<dbReference type="InterPro" id="IPR000055">
    <property type="entry name" value="Restrct_endonuc_typeI_TRD"/>
</dbReference>
<organism evidence="6 7">
    <name type="scientific">Lujinxingia vulgaris</name>
    <dbReference type="NCBI Taxonomy" id="2600176"/>
    <lineage>
        <taxon>Bacteria</taxon>
        <taxon>Deltaproteobacteria</taxon>
        <taxon>Bradymonadales</taxon>
        <taxon>Lujinxingiaceae</taxon>
        <taxon>Lujinxingia</taxon>
    </lineage>
</organism>
<protein>
    <submittedName>
        <fullName evidence="6">Type I restriction endonuclease subunit S</fullName>
    </submittedName>
</protein>
<feature type="domain" description="Type I restriction modification DNA specificity" evidence="5">
    <location>
        <begin position="21"/>
        <end position="179"/>
    </location>
</feature>
<keyword evidence="6" id="KW-0378">Hydrolase</keyword>
<evidence type="ECO:0000256" key="1">
    <source>
        <dbReference type="ARBA" id="ARBA00010923"/>
    </source>
</evidence>
<evidence type="ECO:0000256" key="2">
    <source>
        <dbReference type="ARBA" id="ARBA00022747"/>
    </source>
</evidence>
<dbReference type="GO" id="GO:0003677">
    <property type="term" value="F:DNA binding"/>
    <property type="evidence" value="ECO:0007669"/>
    <property type="project" value="UniProtKB-KW"/>
</dbReference>
<comment type="caution">
    <text evidence="6">The sequence shown here is derived from an EMBL/GenBank/DDBJ whole genome shotgun (WGS) entry which is preliminary data.</text>
</comment>
<dbReference type="InterPro" id="IPR044946">
    <property type="entry name" value="Restrct_endonuc_typeI_TRD_sf"/>
</dbReference>
<name>A0A5C6XD01_9DELT</name>
<dbReference type="RefSeq" id="WP_146974611.1">
    <property type="nucleotide sequence ID" value="NZ_VOSL01000051.1"/>
</dbReference>
<dbReference type="Gene3D" id="3.90.220.20">
    <property type="entry name" value="DNA methylase specificity domains"/>
    <property type="match status" value="2"/>
</dbReference>
<dbReference type="PANTHER" id="PTHR43140:SF1">
    <property type="entry name" value="TYPE I RESTRICTION ENZYME ECOKI SPECIFICITY SUBUNIT"/>
    <property type="match status" value="1"/>
</dbReference>
<dbReference type="Pfam" id="PF01420">
    <property type="entry name" value="Methylase_S"/>
    <property type="match status" value="2"/>
</dbReference>
<dbReference type="Proteomes" id="UP000321046">
    <property type="component" value="Unassembled WGS sequence"/>
</dbReference>
<dbReference type="EMBL" id="VOSL01000051">
    <property type="protein sequence ID" value="TXD35266.1"/>
    <property type="molecule type" value="Genomic_DNA"/>
</dbReference>
<feature type="region of interest" description="Disordered" evidence="4">
    <location>
        <begin position="426"/>
        <end position="445"/>
    </location>
</feature>